<dbReference type="InterPro" id="IPR027417">
    <property type="entry name" value="P-loop_NTPase"/>
</dbReference>
<protein>
    <submittedName>
        <fullName evidence="12">ATP-binding cassette, subfamily B</fullName>
    </submittedName>
</protein>
<dbReference type="InterPro" id="IPR003593">
    <property type="entry name" value="AAA+_ATPase"/>
</dbReference>
<sequence>MTAFDLIRPYFRENQRRIATGLLFLLGVDAFQLFIPRIVKHAVDALSAGTATPLLLARDGGIIVGFAVLIGVFRFGWRHSLIGTSRRVERAIRNDLFSHLLTLDARYFDTTRTGDLMSHATSDINNIRMATGMGIVAVTDAVVLGGAAIGFMAWIHPGLALMALTPMPFIVLSARVFGRRMHARHKAVQEGLAAITEHVREAVDGIRVVKVFGRGKQVDDRLGDLSGDYVRRNLRLVRVTGSLMPLMIFLSGIGTAIVVGAGGRLVITGAISPGDFVAFISYLGLLTWPMMALGWMTNLVQRGKASLDRLAVIFDERPKVAEPRRPITLPDPAGELDMEKVSFSFNGSRQVLQEISLAVEGGKSVGIVGPPGSGKTALLSLLVRLYDPTNGTIRMDGVPLTDIRTAEVRRLIRFMPQEPWLFSGTIAENICGLAQDADPGKLDRAVTAACLADTIKGFAQGLDTIVGEKGVMLSGGQKQRVALARTLYDPAPILVLDDPISQVDTRTAHHIIEAIFADPARTLVIASHRFTAIGPCDEILVMEEGRIRARGSHDQLLETDDYYRETWRLQSLAMEIEEADHA</sequence>
<evidence type="ECO:0000256" key="1">
    <source>
        <dbReference type="ARBA" id="ARBA00004651"/>
    </source>
</evidence>
<feature type="transmembrane region" description="Helical" evidence="9">
    <location>
        <begin position="159"/>
        <end position="177"/>
    </location>
</feature>
<dbReference type="PANTHER" id="PTHR43394:SF1">
    <property type="entry name" value="ATP-BINDING CASSETTE SUB-FAMILY B MEMBER 10, MITOCHONDRIAL"/>
    <property type="match status" value="1"/>
</dbReference>
<evidence type="ECO:0000256" key="9">
    <source>
        <dbReference type="SAM" id="Phobius"/>
    </source>
</evidence>
<evidence type="ECO:0000259" key="11">
    <source>
        <dbReference type="PROSITE" id="PS50929"/>
    </source>
</evidence>
<dbReference type="PANTHER" id="PTHR43394">
    <property type="entry name" value="ATP-DEPENDENT PERMEASE MDL1, MITOCHONDRIAL"/>
    <property type="match status" value="1"/>
</dbReference>
<dbReference type="RefSeq" id="WP_092208571.1">
    <property type="nucleotide sequence ID" value="NZ_FMUX01000002.1"/>
</dbReference>
<feature type="transmembrane region" description="Helical" evidence="9">
    <location>
        <begin position="18"/>
        <end position="35"/>
    </location>
</feature>
<dbReference type="Pfam" id="PF00005">
    <property type="entry name" value="ABC_tran"/>
    <property type="match status" value="1"/>
</dbReference>
<dbReference type="InterPro" id="IPR011527">
    <property type="entry name" value="ABC1_TM_dom"/>
</dbReference>
<dbReference type="GO" id="GO:0005524">
    <property type="term" value="F:ATP binding"/>
    <property type="evidence" value="ECO:0007669"/>
    <property type="project" value="UniProtKB-KW"/>
</dbReference>
<dbReference type="EMBL" id="FMUX01000002">
    <property type="protein sequence ID" value="SCX93852.1"/>
    <property type="molecule type" value="Genomic_DNA"/>
</dbReference>
<dbReference type="FunFam" id="3.40.50.300:FF:000221">
    <property type="entry name" value="Multidrug ABC transporter ATP-binding protein"/>
    <property type="match status" value="1"/>
</dbReference>
<keyword evidence="13" id="KW-1185">Reference proteome</keyword>
<organism evidence="12 13">
    <name type="scientific">Desulfoluna spongiiphila</name>
    <dbReference type="NCBI Taxonomy" id="419481"/>
    <lineage>
        <taxon>Bacteria</taxon>
        <taxon>Pseudomonadati</taxon>
        <taxon>Thermodesulfobacteriota</taxon>
        <taxon>Desulfobacteria</taxon>
        <taxon>Desulfobacterales</taxon>
        <taxon>Desulfolunaceae</taxon>
        <taxon>Desulfoluna</taxon>
    </lineage>
</organism>
<evidence type="ECO:0000256" key="2">
    <source>
        <dbReference type="ARBA" id="ARBA00022448"/>
    </source>
</evidence>
<feature type="domain" description="ABC transporter" evidence="10">
    <location>
        <begin position="336"/>
        <end position="569"/>
    </location>
</feature>
<feature type="domain" description="ABC transmembrane type-1" evidence="11">
    <location>
        <begin position="19"/>
        <end position="302"/>
    </location>
</feature>
<evidence type="ECO:0000313" key="12">
    <source>
        <dbReference type="EMBL" id="SCX93852.1"/>
    </source>
</evidence>
<keyword evidence="3" id="KW-1003">Cell membrane</keyword>
<keyword evidence="6 12" id="KW-0067">ATP-binding</keyword>
<dbReference type="SMART" id="SM00382">
    <property type="entry name" value="AAA"/>
    <property type="match status" value="1"/>
</dbReference>
<dbReference type="SUPFAM" id="SSF52540">
    <property type="entry name" value="P-loop containing nucleoside triphosphate hydrolases"/>
    <property type="match status" value="1"/>
</dbReference>
<evidence type="ECO:0000256" key="4">
    <source>
        <dbReference type="ARBA" id="ARBA00022692"/>
    </source>
</evidence>
<reference evidence="12 13" key="1">
    <citation type="submission" date="2016-10" db="EMBL/GenBank/DDBJ databases">
        <authorList>
            <person name="de Groot N.N."/>
        </authorList>
    </citation>
    <scope>NUCLEOTIDE SEQUENCE [LARGE SCALE GENOMIC DNA]</scope>
    <source>
        <strain evidence="12 13">AA1</strain>
    </source>
</reference>
<dbReference type="Proteomes" id="UP000198870">
    <property type="component" value="Unassembled WGS sequence"/>
</dbReference>
<feature type="transmembrane region" description="Helical" evidence="9">
    <location>
        <begin position="55"/>
        <end position="77"/>
    </location>
</feature>
<keyword evidence="4 9" id="KW-0812">Transmembrane</keyword>
<dbReference type="GO" id="GO:0005886">
    <property type="term" value="C:plasma membrane"/>
    <property type="evidence" value="ECO:0007669"/>
    <property type="project" value="UniProtKB-SubCell"/>
</dbReference>
<dbReference type="GO" id="GO:0016887">
    <property type="term" value="F:ATP hydrolysis activity"/>
    <property type="evidence" value="ECO:0007669"/>
    <property type="project" value="InterPro"/>
</dbReference>
<dbReference type="InterPro" id="IPR036640">
    <property type="entry name" value="ABC1_TM_sf"/>
</dbReference>
<dbReference type="Gene3D" id="3.40.50.300">
    <property type="entry name" value="P-loop containing nucleotide triphosphate hydrolases"/>
    <property type="match status" value="1"/>
</dbReference>
<feature type="transmembrane region" description="Helical" evidence="9">
    <location>
        <begin position="132"/>
        <end position="153"/>
    </location>
</feature>
<dbReference type="Pfam" id="PF00664">
    <property type="entry name" value="ABC_membrane"/>
    <property type="match status" value="1"/>
</dbReference>
<proteinExistence type="predicted"/>
<dbReference type="AlphaFoldDB" id="A0A1G5BUG0"/>
<dbReference type="SUPFAM" id="SSF90123">
    <property type="entry name" value="ABC transporter transmembrane region"/>
    <property type="match status" value="1"/>
</dbReference>
<dbReference type="CDD" id="cd18541">
    <property type="entry name" value="ABC_6TM_TmrB_like"/>
    <property type="match status" value="1"/>
</dbReference>
<keyword evidence="5" id="KW-0547">Nucleotide-binding</keyword>
<feature type="transmembrane region" description="Helical" evidence="9">
    <location>
        <begin position="279"/>
        <end position="300"/>
    </location>
</feature>
<keyword evidence="2" id="KW-0813">Transport</keyword>
<evidence type="ECO:0000256" key="6">
    <source>
        <dbReference type="ARBA" id="ARBA00022840"/>
    </source>
</evidence>
<gene>
    <name evidence="12" type="ORF">SAMN05216233_102205</name>
</gene>
<feature type="transmembrane region" description="Helical" evidence="9">
    <location>
        <begin position="243"/>
        <end position="267"/>
    </location>
</feature>
<evidence type="ECO:0000256" key="3">
    <source>
        <dbReference type="ARBA" id="ARBA00022475"/>
    </source>
</evidence>
<keyword evidence="8 9" id="KW-0472">Membrane</keyword>
<dbReference type="GO" id="GO:0015421">
    <property type="term" value="F:ABC-type oligopeptide transporter activity"/>
    <property type="evidence" value="ECO:0007669"/>
    <property type="project" value="TreeGrafter"/>
</dbReference>
<dbReference type="InterPro" id="IPR003439">
    <property type="entry name" value="ABC_transporter-like_ATP-bd"/>
</dbReference>
<keyword evidence="7 9" id="KW-1133">Transmembrane helix</keyword>
<accession>A0A1G5BUG0</accession>
<dbReference type="InterPro" id="IPR039421">
    <property type="entry name" value="Type_1_exporter"/>
</dbReference>
<dbReference type="PROSITE" id="PS00211">
    <property type="entry name" value="ABC_TRANSPORTER_1"/>
    <property type="match status" value="1"/>
</dbReference>
<evidence type="ECO:0000259" key="10">
    <source>
        <dbReference type="PROSITE" id="PS50893"/>
    </source>
</evidence>
<dbReference type="PROSITE" id="PS50893">
    <property type="entry name" value="ABC_TRANSPORTER_2"/>
    <property type="match status" value="1"/>
</dbReference>
<dbReference type="InterPro" id="IPR017871">
    <property type="entry name" value="ABC_transporter-like_CS"/>
</dbReference>
<name>A0A1G5BUG0_9BACT</name>
<dbReference type="STRING" id="419481.SAMN05216233_102205"/>
<dbReference type="OrthoDB" id="9772049at2"/>
<dbReference type="Gene3D" id="1.20.1560.10">
    <property type="entry name" value="ABC transporter type 1, transmembrane domain"/>
    <property type="match status" value="1"/>
</dbReference>
<evidence type="ECO:0000256" key="5">
    <source>
        <dbReference type="ARBA" id="ARBA00022741"/>
    </source>
</evidence>
<evidence type="ECO:0000256" key="7">
    <source>
        <dbReference type="ARBA" id="ARBA00022989"/>
    </source>
</evidence>
<evidence type="ECO:0000256" key="8">
    <source>
        <dbReference type="ARBA" id="ARBA00023136"/>
    </source>
</evidence>
<dbReference type="PROSITE" id="PS50929">
    <property type="entry name" value="ABC_TM1F"/>
    <property type="match status" value="1"/>
</dbReference>
<comment type="subcellular location">
    <subcellularLocation>
        <location evidence="1">Cell membrane</location>
        <topology evidence="1">Multi-pass membrane protein</topology>
    </subcellularLocation>
</comment>
<evidence type="ECO:0000313" key="13">
    <source>
        <dbReference type="Proteomes" id="UP000198870"/>
    </source>
</evidence>